<comment type="caution">
    <text evidence="12">The sequence shown here is derived from an EMBL/GenBank/DDBJ whole genome shotgun (WGS) entry which is preliminary data.</text>
</comment>
<evidence type="ECO:0000313" key="12">
    <source>
        <dbReference type="EMBL" id="KAK9867318.1"/>
    </source>
</evidence>
<dbReference type="PANTHER" id="PTHR43410:SF1">
    <property type="entry name" value="NITRIC OXIDE SYNTHASE"/>
    <property type="match status" value="1"/>
</dbReference>
<organism evidence="12 13">
    <name type="scientific">Apatococcus fuscideae</name>
    <dbReference type="NCBI Taxonomy" id="2026836"/>
    <lineage>
        <taxon>Eukaryota</taxon>
        <taxon>Viridiplantae</taxon>
        <taxon>Chlorophyta</taxon>
        <taxon>core chlorophytes</taxon>
        <taxon>Trebouxiophyceae</taxon>
        <taxon>Chlorellales</taxon>
        <taxon>Chlorellaceae</taxon>
        <taxon>Apatococcus</taxon>
    </lineage>
</organism>
<sequence length="524" mass="58459">MAIGQVSKTALLDPAPLVSELGSSESGAPVAPCAHSSHTRPRYNPRALGVNQCPFRHCSVDALPYSGYVHGRHPEVCPHKCKPVVGIAENETKKQTLIREAMEYQELFHHEHNSPQEVKAARVEEILGLIEKTGSYTHTFDELQHGARVAWRNAPKCGNRRVAMELNLLDKRGVNTAEEMNLACLDMLEMAATSGATKTFLTAFDPEHSLTGEGGARVWNTQLLRYAGYRQNDMSISGDPSELQFTELCQRKFGWRPPGGKEGKFDILPLILQLQPDVAPQMYEIPESYAVEVPLIHPTHHWFSELGLKWYAIPAVSNMVLSLGGLLYTGTPFSGWYADSEIVRNLTDEGRYNQLPIIAQRLGYSIADNCSLWRDAALVVLNQASPACSLPQARPERLQFWTWHAAELKTRGYSPGNWKWIIPPLAAHTSKCYTGLNKMIEYTLKPALLYAPGFKEYARAWFGPSFDRHEPPMKPALLNPYVAKLVGRIKRPTSVRQPQVLLMFATVTGNAKQLATRVKPPSSL</sequence>
<comment type="cofactor">
    <cofactor evidence="1">
        <name>FMN</name>
        <dbReference type="ChEBI" id="CHEBI:58210"/>
    </cofactor>
</comment>
<name>A0AAW1TEW1_9CHLO</name>
<evidence type="ECO:0000256" key="1">
    <source>
        <dbReference type="ARBA" id="ARBA00001917"/>
    </source>
</evidence>
<feature type="region of interest" description="Disordered" evidence="10">
    <location>
        <begin position="21"/>
        <end position="41"/>
    </location>
</feature>
<dbReference type="InterPro" id="IPR044944">
    <property type="entry name" value="NOS_dom_3"/>
</dbReference>
<evidence type="ECO:0000256" key="7">
    <source>
        <dbReference type="ARBA" id="ARBA00022860"/>
    </source>
</evidence>
<dbReference type="GO" id="GO:0006809">
    <property type="term" value="P:nitric oxide biosynthetic process"/>
    <property type="evidence" value="ECO:0007669"/>
    <property type="project" value="InterPro"/>
</dbReference>
<evidence type="ECO:0000256" key="5">
    <source>
        <dbReference type="ARBA" id="ARBA00022643"/>
    </source>
</evidence>
<keyword evidence="7" id="KW-0112">Calmodulin-binding</keyword>
<keyword evidence="5" id="KW-0288">FMN</keyword>
<dbReference type="GO" id="GO:0046872">
    <property type="term" value="F:metal ion binding"/>
    <property type="evidence" value="ECO:0007669"/>
    <property type="project" value="UniProtKB-KW"/>
</dbReference>
<evidence type="ECO:0000256" key="9">
    <source>
        <dbReference type="ARBA" id="ARBA00023004"/>
    </source>
</evidence>
<dbReference type="Gene3D" id="3.90.340.10">
    <property type="entry name" value="Nitric Oxide Synthase, Chain A, domain 1"/>
    <property type="match status" value="1"/>
</dbReference>
<dbReference type="InterPro" id="IPR044940">
    <property type="entry name" value="NOS_dom_2"/>
</dbReference>
<accession>A0AAW1TEW1</accession>
<keyword evidence="8" id="KW-0560">Oxidoreductase</keyword>
<keyword evidence="13" id="KW-1185">Reference proteome</keyword>
<dbReference type="Proteomes" id="UP001485043">
    <property type="component" value="Unassembled WGS sequence"/>
</dbReference>
<dbReference type="Gene3D" id="3.90.1230.10">
    <property type="entry name" value="Nitric Oxide Synthase, Chain A, domain 3"/>
    <property type="match status" value="1"/>
</dbReference>
<dbReference type="Gene3D" id="3.90.440.10">
    <property type="entry name" value="Nitric Oxide Synthase,Heme Domain,Chain A domain 2"/>
    <property type="match status" value="1"/>
</dbReference>
<keyword evidence="6" id="KW-0479">Metal-binding</keyword>
<keyword evidence="9" id="KW-0408">Iron</keyword>
<keyword evidence="4" id="KW-0349">Heme</keyword>
<evidence type="ECO:0000313" key="13">
    <source>
        <dbReference type="Proteomes" id="UP001485043"/>
    </source>
</evidence>
<dbReference type="Pfam" id="PF02898">
    <property type="entry name" value="NO_synthase"/>
    <property type="match status" value="1"/>
</dbReference>
<evidence type="ECO:0000259" key="11">
    <source>
        <dbReference type="Pfam" id="PF02898"/>
    </source>
</evidence>
<gene>
    <name evidence="12" type="ORF">WJX84_004437</name>
</gene>
<evidence type="ECO:0000256" key="10">
    <source>
        <dbReference type="SAM" id="MobiDB-lite"/>
    </source>
</evidence>
<evidence type="ECO:0000256" key="2">
    <source>
        <dbReference type="ARBA" id="ARBA00006267"/>
    </source>
</evidence>
<proteinExistence type="inferred from homology"/>
<dbReference type="AlphaFoldDB" id="A0AAW1TEW1"/>
<dbReference type="SUPFAM" id="SSF56512">
    <property type="entry name" value="Nitric oxide (NO) synthase oxygenase domain"/>
    <property type="match status" value="1"/>
</dbReference>
<dbReference type="GO" id="GO:0004517">
    <property type="term" value="F:nitric-oxide synthase activity"/>
    <property type="evidence" value="ECO:0007669"/>
    <property type="project" value="UniProtKB-EC"/>
</dbReference>
<dbReference type="GO" id="GO:0005516">
    <property type="term" value="F:calmodulin binding"/>
    <property type="evidence" value="ECO:0007669"/>
    <property type="project" value="UniProtKB-KW"/>
</dbReference>
<reference evidence="12 13" key="1">
    <citation type="journal article" date="2024" name="Nat. Commun.">
        <title>Phylogenomics reveals the evolutionary origins of lichenization in chlorophyte algae.</title>
        <authorList>
            <person name="Puginier C."/>
            <person name="Libourel C."/>
            <person name="Otte J."/>
            <person name="Skaloud P."/>
            <person name="Haon M."/>
            <person name="Grisel S."/>
            <person name="Petersen M."/>
            <person name="Berrin J.G."/>
            <person name="Delaux P.M."/>
            <person name="Dal Grande F."/>
            <person name="Keller J."/>
        </authorList>
    </citation>
    <scope>NUCLEOTIDE SEQUENCE [LARGE SCALE GENOMIC DNA]</scope>
    <source>
        <strain evidence="12 13">SAG 2523</strain>
    </source>
</reference>
<dbReference type="EC" id="1.14.13.39" evidence="3"/>
<evidence type="ECO:0000256" key="8">
    <source>
        <dbReference type="ARBA" id="ARBA00023002"/>
    </source>
</evidence>
<dbReference type="EMBL" id="JALJOV010000094">
    <property type="protein sequence ID" value="KAK9867318.1"/>
    <property type="molecule type" value="Genomic_DNA"/>
</dbReference>
<evidence type="ECO:0000256" key="6">
    <source>
        <dbReference type="ARBA" id="ARBA00022723"/>
    </source>
</evidence>
<dbReference type="InterPro" id="IPR004030">
    <property type="entry name" value="NOS_N"/>
</dbReference>
<comment type="similarity">
    <text evidence="2">Belongs to the NOS family.</text>
</comment>
<evidence type="ECO:0000256" key="4">
    <source>
        <dbReference type="ARBA" id="ARBA00022617"/>
    </source>
</evidence>
<dbReference type="PANTHER" id="PTHR43410">
    <property type="entry name" value="NITRIC OXIDE SYNTHASE OXYGENASE"/>
    <property type="match status" value="1"/>
</dbReference>
<dbReference type="InterPro" id="IPR036119">
    <property type="entry name" value="NOS_N_sf"/>
</dbReference>
<dbReference type="InterPro" id="IPR050607">
    <property type="entry name" value="NOS"/>
</dbReference>
<keyword evidence="5" id="KW-0285">Flavoprotein</keyword>
<evidence type="ECO:0000256" key="3">
    <source>
        <dbReference type="ARBA" id="ARBA00012989"/>
    </source>
</evidence>
<protein>
    <recommendedName>
        <fullName evidence="3">nitric-oxide synthase (NADPH)</fullName>
        <ecNumber evidence="3">1.14.13.39</ecNumber>
    </recommendedName>
</protein>
<dbReference type="InterPro" id="IPR044943">
    <property type="entry name" value="NOS_dom_1"/>
</dbReference>
<feature type="domain" description="Nitric oxide synthase (NOS)" evidence="11">
    <location>
        <begin position="94"/>
        <end position="451"/>
    </location>
</feature>